<protein>
    <submittedName>
        <fullName evidence="2">Mobile element protein</fullName>
    </submittedName>
</protein>
<organism evidence="2">
    <name type="scientific">hydrothermal vent metagenome</name>
    <dbReference type="NCBI Taxonomy" id="652676"/>
    <lineage>
        <taxon>unclassified sequences</taxon>
        <taxon>metagenomes</taxon>
        <taxon>ecological metagenomes</taxon>
    </lineage>
</organism>
<evidence type="ECO:0000313" key="2">
    <source>
        <dbReference type="EMBL" id="SFV62340.1"/>
    </source>
</evidence>
<gene>
    <name evidence="2" type="ORF">MNB_SM-6-114</name>
</gene>
<dbReference type="Gene3D" id="3.30.420.10">
    <property type="entry name" value="Ribonuclease H-like superfamily/Ribonuclease H"/>
    <property type="match status" value="1"/>
</dbReference>
<dbReference type="PANTHER" id="PTHR46889">
    <property type="entry name" value="TRANSPOSASE INSF FOR INSERTION SEQUENCE IS3B-RELATED"/>
    <property type="match status" value="1"/>
</dbReference>
<dbReference type="InterPro" id="IPR012337">
    <property type="entry name" value="RNaseH-like_sf"/>
</dbReference>
<dbReference type="NCBIfam" id="NF033516">
    <property type="entry name" value="transpos_IS3"/>
    <property type="match status" value="1"/>
</dbReference>
<dbReference type="PANTHER" id="PTHR46889:SF5">
    <property type="entry name" value="INTEGRASE PROTEIN"/>
    <property type="match status" value="1"/>
</dbReference>
<proteinExistence type="predicted"/>
<dbReference type="InterPro" id="IPR036397">
    <property type="entry name" value="RNaseH_sf"/>
</dbReference>
<dbReference type="PROSITE" id="PS50994">
    <property type="entry name" value="INTEGRASE"/>
    <property type="match status" value="1"/>
</dbReference>
<name>A0A1W1C8Z7_9ZZZZ</name>
<evidence type="ECO:0000259" key="1">
    <source>
        <dbReference type="PROSITE" id="PS50994"/>
    </source>
</evidence>
<dbReference type="SUPFAM" id="SSF53098">
    <property type="entry name" value="Ribonuclease H-like"/>
    <property type="match status" value="1"/>
</dbReference>
<accession>A0A1W1C8Z7</accession>
<sequence>MHREEPYTVTALCALFNKTKQAYYQRLSYEYEEQVKSSFLYDAVIKHRKIMPRIGGRKLHYLINKELPSRLQIGRDKFFDWLRANNLLVRRRRTRIFTTNSHHWLHKHPYLLEDYEPTCSNQLWVSDITYIKTLEGEMYLFLITDAWSKKILGWALSDNLRAENALVALKMALKQRETGTSRLIHHSDRGVQYCSEKYVKLLEKNGIDISMTQNSNPLDNSIAERINGILKDEWIYQKVLETKVKAHQYIRSIINIYNNKRPHLSLGMLTPEVVHQMSYPLLQKQRLWKNYYGKPVGGVPAEI</sequence>
<dbReference type="GO" id="GO:0003676">
    <property type="term" value="F:nucleic acid binding"/>
    <property type="evidence" value="ECO:0007669"/>
    <property type="project" value="InterPro"/>
</dbReference>
<dbReference type="EMBL" id="FPHK01000060">
    <property type="protein sequence ID" value="SFV62340.1"/>
    <property type="molecule type" value="Genomic_DNA"/>
</dbReference>
<feature type="domain" description="Integrase catalytic" evidence="1">
    <location>
        <begin position="113"/>
        <end position="278"/>
    </location>
</feature>
<dbReference type="GO" id="GO:0015074">
    <property type="term" value="P:DNA integration"/>
    <property type="evidence" value="ECO:0007669"/>
    <property type="project" value="InterPro"/>
</dbReference>
<dbReference type="InterPro" id="IPR001584">
    <property type="entry name" value="Integrase_cat-core"/>
</dbReference>
<dbReference type="InterPro" id="IPR048020">
    <property type="entry name" value="Transpos_IS3"/>
</dbReference>
<dbReference type="InterPro" id="IPR050900">
    <property type="entry name" value="Transposase_IS3/IS150/IS904"/>
</dbReference>
<dbReference type="AlphaFoldDB" id="A0A1W1C8Z7"/>
<reference evidence="2" key="1">
    <citation type="submission" date="2016-10" db="EMBL/GenBank/DDBJ databases">
        <authorList>
            <person name="de Groot N.N."/>
        </authorList>
    </citation>
    <scope>NUCLEOTIDE SEQUENCE</scope>
</reference>
<dbReference type="Pfam" id="PF00665">
    <property type="entry name" value="rve"/>
    <property type="match status" value="1"/>
</dbReference>